<dbReference type="Gramene" id="Pp3c9_2760V3.1">
    <property type="protein sequence ID" value="PAC:32911392.CDS.1"/>
    <property type="gene ID" value="Pp3c9_2760"/>
</dbReference>
<keyword evidence="1" id="KW-0472">Membrane</keyword>
<dbReference type="Proteomes" id="UP000006727">
    <property type="component" value="Chromosome 9"/>
</dbReference>
<protein>
    <submittedName>
        <fullName evidence="2 3">Uncharacterized protein</fullName>
    </submittedName>
</protein>
<sequence>MEIACREHPFGCTFAHPPLSPCFAGFFPFCFLIFIASGNSFVWPNIYIGAIRTFSFFNILLS</sequence>
<keyword evidence="1" id="KW-0812">Transmembrane</keyword>
<dbReference type="InParanoid" id="A0A2K1K1R3"/>
<feature type="transmembrane region" description="Helical" evidence="1">
    <location>
        <begin position="41"/>
        <end position="61"/>
    </location>
</feature>
<reference evidence="2 4" key="1">
    <citation type="journal article" date="2008" name="Science">
        <title>The Physcomitrella genome reveals evolutionary insights into the conquest of land by plants.</title>
        <authorList>
            <person name="Rensing S."/>
            <person name="Lang D."/>
            <person name="Zimmer A."/>
            <person name="Terry A."/>
            <person name="Salamov A."/>
            <person name="Shapiro H."/>
            <person name="Nishiyama T."/>
            <person name="Perroud P.-F."/>
            <person name="Lindquist E."/>
            <person name="Kamisugi Y."/>
            <person name="Tanahashi T."/>
            <person name="Sakakibara K."/>
            <person name="Fujita T."/>
            <person name="Oishi K."/>
            <person name="Shin-I T."/>
            <person name="Kuroki Y."/>
            <person name="Toyoda A."/>
            <person name="Suzuki Y."/>
            <person name="Hashimoto A."/>
            <person name="Yamaguchi K."/>
            <person name="Sugano A."/>
            <person name="Kohara Y."/>
            <person name="Fujiyama A."/>
            <person name="Anterola A."/>
            <person name="Aoki S."/>
            <person name="Ashton N."/>
            <person name="Barbazuk W.B."/>
            <person name="Barker E."/>
            <person name="Bennetzen J."/>
            <person name="Bezanilla M."/>
            <person name="Blankenship R."/>
            <person name="Cho S.H."/>
            <person name="Dutcher S."/>
            <person name="Estelle M."/>
            <person name="Fawcett J.A."/>
            <person name="Gundlach H."/>
            <person name="Hanada K."/>
            <person name="Heyl A."/>
            <person name="Hicks K.A."/>
            <person name="Hugh J."/>
            <person name="Lohr M."/>
            <person name="Mayer K."/>
            <person name="Melkozernov A."/>
            <person name="Murata T."/>
            <person name="Nelson D."/>
            <person name="Pils B."/>
            <person name="Prigge M."/>
            <person name="Reiss B."/>
            <person name="Renner T."/>
            <person name="Rombauts S."/>
            <person name="Rushton P."/>
            <person name="Sanderfoot A."/>
            <person name="Schween G."/>
            <person name="Shiu S.-H."/>
            <person name="Stueber K."/>
            <person name="Theodoulou F.L."/>
            <person name="Tu H."/>
            <person name="Van de Peer Y."/>
            <person name="Verrier P.J."/>
            <person name="Waters E."/>
            <person name="Wood A."/>
            <person name="Yang L."/>
            <person name="Cove D."/>
            <person name="Cuming A."/>
            <person name="Hasebe M."/>
            <person name="Lucas S."/>
            <person name="Mishler D.B."/>
            <person name="Reski R."/>
            <person name="Grigoriev I."/>
            <person name="Quatrano R.S."/>
            <person name="Boore J.L."/>
        </authorList>
    </citation>
    <scope>NUCLEOTIDE SEQUENCE [LARGE SCALE GENOMIC DNA]</scope>
    <source>
        <strain evidence="3 4">cv. Gransden 2004</strain>
    </source>
</reference>
<gene>
    <name evidence="2" type="ORF">PHYPA_012183</name>
</gene>
<proteinExistence type="predicted"/>
<dbReference type="EnsemblPlants" id="Pp3c9_2760V3.2">
    <property type="protein sequence ID" value="PAC:32911393.CDS.1"/>
    <property type="gene ID" value="Pp3c9_2760"/>
</dbReference>
<feature type="transmembrane region" description="Helical" evidence="1">
    <location>
        <begin position="12"/>
        <end position="35"/>
    </location>
</feature>
<dbReference type="EnsemblPlants" id="Pp3c9_2760V3.1">
    <property type="protein sequence ID" value="PAC:32911392.CDS.1"/>
    <property type="gene ID" value="Pp3c9_2760"/>
</dbReference>
<reference evidence="3" key="3">
    <citation type="submission" date="2020-12" db="UniProtKB">
        <authorList>
            <consortium name="EnsemblPlants"/>
        </authorList>
    </citation>
    <scope>IDENTIFICATION</scope>
</reference>
<dbReference type="Gramene" id="Pp3c9_2760V3.2">
    <property type="protein sequence ID" value="PAC:32911393.CDS.1"/>
    <property type="gene ID" value="Pp3c9_2760"/>
</dbReference>
<dbReference type="EMBL" id="ABEU02000009">
    <property type="protein sequence ID" value="PNR47710.1"/>
    <property type="molecule type" value="Genomic_DNA"/>
</dbReference>
<accession>A0A2K1K1R3</accession>
<name>A0A2K1K1R3_PHYPA</name>
<keyword evidence="4" id="KW-1185">Reference proteome</keyword>
<reference evidence="2 4" key="2">
    <citation type="journal article" date="2018" name="Plant J.">
        <title>The Physcomitrella patens chromosome-scale assembly reveals moss genome structure and evolution.</title>
        <authorList>
            <person name="Lang D."/>
            <person name="Ullrich K.K."/>
            <person name="Murat F."/>
            <person name="Fuchs J."/>
            <person name="Jenkins J."/>
            <person name="Haas F.B."/>
            <person name="Piednoel M."/>
            <person name="Gundlach H."/>
            <person name="Van Bel M."/>
            <person name="Meyberg R."/>
            <person name="Vives C."/>
            <person name="Morata J."/>
            <person name="Symeonidi A."/>
            <person name="Hiss M."/>
            <person name="Muchero W."/>
            <person name="Kamisugi Y."/>
            <person name="Saleh O."/>
            <person name="Blanc G."/>
            <person name="Decker E.L."/>
            <person name="van Gessel N."/>
            <person name="Grimwood J."/>
            <person name="Hayes R.D."/>
            <person name="Graham S.W."/>
            <person name="Gunter L.E."/>
            <person name="McDaniel S.F."/>
            <person name="Hoernstein S.N.W."/>
            <person name="Larsson A."/>
            <person name="Li F.W."/>
            <person name="Perroud P.F."/>
            <person name="Phillips J."/>
            <person name="Ranjan P."/>
            <person name="Rokshar D.S."/>
            <person name="Rothfels C.J."/>
            <person name="Schneider L."/>
            <person name="Shu S."/>
            <person name="Stevenson D.W."/>
            <person name="Thummler F."/>
            <person name="Tillich M."/>
            <person name="Villarreal Aguilar J.C."/>
            <person name="Widiez T."/>
            <person name="Wong G.K."/>
            <person name="Wymore A."/>
            <person name="Zhang Y."/>
            <person name="Zimmer A.D."/>
            <person name="Quatrano R.S."/>
            <person name="Mayer K.F.X."/>
            <person name="Goodstein D."/>
            <person name="Casacuberta J.M."/>
            <person name="Vandepoele K."/>
            <person name="Reski R."/>
            <person name="Cuming A.C."/>
            <person name="Tuskan G.A."/>
            <person name="Maumus F."/>
            <person name="Salse J."/>
            <person name="Schmutz J."/>
            <person name="Rensing S.A."/>
        </authorList>
    </citation>
    <scope>NUCLEOTIDE SEQUENCE [LARGE SCALE GENOMIC DNA]</scope>
    <source>
        <strain evidence="3 4">cv. Gransden 2004</strain>
    </source>
</reference>
<evidence type="ECO:0000313" key="3">
    <source>
        <dbReference type="EnsemblPlants" id="PAC:32911392.CDS.1"/>
    </source>
</evidence>
<organism evidence="2">
    <name type="scientific">Physcomitrium patens</name>
    <name type="common">Spreading-leaved earth moss</name>
    <name type="synonym">Physcomitrella patens</name>
    <dbReference type="NCBI Taxonomy" id="3218"/>
    <lineage>
        <taxon>Eukaryota</taxon>
        <taxon>Viridiplantae</taxon>
        <taxon>Streptophyta</taxon>
        <taxon>Embryophyta</taxon>
        <taxon>Bryophyta</taxon>
        <taxon>Bryophytina</taxon>
        <taxon>Bryopsida</taxon>
        <taxon>Funariidae</taxon>
        <taxon>Funariales</taxon>
        <taxon>Funariaceae</taxon>
        <taxon>Physcomitrium</taxon>
    </lineage>
</organism>
<evidence type="ECO:0000313" key="4">
    <source>
        <dbReference type="Proteomes" id="UP000006727"/>
    </source>
</evidence>
<evidence type="ECO:0000313" key="2">
    <source>
        <dbReference type="EMBL" id="PNR47710.1"/>
    </source>
</evidence>
<dbReference type="AlphaFoldDB" id="A0A2K1K1R3"/>
<evidence type="ECO:0000256" key="1">
    <source>
        <dbReference type="SAM" id="Phobius"/>
    </source>
</evidence>
<keyword evidence="1" id="KW-1133">Transmembrane helix</keyword>